<feature type="domain" description="Aminoglycoside phosphotransferase" evidence="1">
    <location>
        <begin position="28"/>
        <end position="238"/>
    </location>
</feature>
<dbReference type="Pfam" id="PF01636">
    <property type="entry name" value="APH"/>
    <property type="match status" value="1"/>
</dbReference>
<dbReference type="SUPFAM" id="SSF56112">
    <property type="entry name" value="Protein kinase-like (PK-like)"/>
    <property type="match status" value="1"/>
</dbReference>
<dbReference type="Gene3D" id="3.30.200.20">
    <property type="entry name" value="Phosphorylase Kinase, domain 1"/>
    <property type="match status" value="1"/>
</dbReference>
<dbReference type="InterPro" id="IPR002575">
    <property type="entry name" value="Aminoglycoside_PTrfase"/>
</dbReference>
<keyword evidence="3" id="KW-1185">Reference proteome</keyword>
<organism evidence="2 3">
    <name type="scientific">Larsenimonas suaedae</name>
    <dbReference type="NCBI Taxonomy" id="1851019"/>
    <lineage>
        <taxon>Bacteria</taxon>
        <taxon>Pseudomonadati</taxon>
        <taxon>Pseudomonadota</taxon>
        <taxon>Gammaproteobacteria</taxon>
        <taxon>Oceanospirillales</taxon>
        <taxon>Halomonadaceae</taxon>
        <taxon>Larsenimonas</taxon>
    </lineage>
</organism>
<accession>A0ABU1GTM6</accession>
<dbReference type="InterPro" id="IPR011009">
    <property type="entry name" value="Kinase-like_dom_sf"/>
</dbReference>
<proteinExistence type="predicted"/>
<sequence>MSDRFTHMVRWLAACHDCAAHDLLLDTVADDASFRRYFRLTLPDGQTRIVMDAPPALEDSTSFVDIAARWASAGIPVPALFEYTLEEGFIVLEDLGDIMLRQALDDEHRVDTLIDHALSLSTRIAAQPTEGLPVYTAERLRDEMNLVLEWTLPWLELTPPADWPQAIERIVDAITDQPYVTTHRDYTAQNVMVQGERLRVIDFQGAFRGPLSFDLTCLLRDRHAPWPAAKLDHWVAAFHGKAQGIGLITERSPERVRADFEATSAQRSIKVLGGFCRTAFRDGKPRYLGHMPHFLDHACAALAALDERALLDWFEREFRPALATALSHPEALPS</sequence>
<dbReference type="Gene3D" id="3.90.1200.10">
    <property type="match status" value="1"/>
</dbReference>
<name>A0ABU1GTM6_9GAMM</name>
<dbReference type="EMBL" id="JARWAO010000002">
    <property type="protein sequence ID" value="MDR5895385.1"/>
    <property type="molecule type" value="Genomic_DNA"/>
</dbReference>
<dbReference type="RefSeq" id="WP_251591090.1">
    <property type="nucleotide sequence ID" value="NZ_JAMLJI010000001.1"/>
</dbReference>
<comment type="caution">
    <text evidence="2">The sequence shown here is derived from an EMBL/GenBank/DDBJ whole genome shotgun (WGS) entry which is preliminary data.</text>
</comment>
<evidence type="ECO:0000313" key="3">
    <source>
        <dbReference type="Proteomes" id="UP001269375"/>
    </source>
</evidence>
<protein>
    <submittedName>
        <fullName evidence="2">Phosphotransferase</fullName>
    </submittedName>
</protein>
<dbReference type="Proteomes" id="UP001269375">
    <property type="component" value="Unassembled WGS sequence"/>
</dbReference>
<reference evidence="2 3" key="1">
    <citation type="submission" date="2023-04" db="EMBL/GenBank/DDBJ databases">
        <title>A long-awaited taxogenomic arrangement of the family Halomonadaceae.</title>
        <authorList>
            <person name="De La Haba R."/>
            <person name="Chuvochina M."/>
            <person name="Wittouck S."/>
            <person name="Arahal D.R."/>
            <person name="Sanchez-Porro C."/>
            <person name="Hugenholtz P."/>
            <person name="Ventosa A."/>
        </authorList>
    </citation>
    <scope>NUCLEOTIDE SEQUENCE [LARGE SCALE GENOMIC DNA]</scope>
    <source>
        <strain evidence="2 3">DSM 22428</strain>
    </source>
</reference>
<evidence type="ECO:0000259" key="1">
    <source>
        <dbReference type="Pfam" id="PF01636"/>
    </source>
</evidence>
<gene>
    <name evidence="2" type="ORF">QC825_04750</name>
</gene>
<evidence type="ECO:0000313" key="2">
    <source>
        <dbReference type="EMBL" id="MDR5895385.1"/>
    </source>
</evidence>